<protein>
    <submittedName>
        <fullName evidence="2">Uncharacterized protein</fullName>
    </submittedName>
</protein>
<evidence type="ECO:0000313" key="3">
    <source>
        <dbReference type="Proteomes" id="UP001279734"/>
    </source>
</evidence>
<evidence type="ECO:0000256" key="1">
    <source>
        <dbReference type="SAM" id="MobiDB-lite"/>
    </source>
</evidence>
<accession>A0AAD3SXR7</accession>
<evidence type="ECO:0000313" key="2">
    <source>
        <dbReference type="EMBL" id="GMH18866.1"/>
    </source>
</evidence>
<dbReference type="Proteomes" id="UP001279734">
    <property type="component" value="Unassembled WGS sequence"/>
</dbReference>
<keyword evidence="3" id="KW-1185">Reference proteome</keyword>
<feature type="region of interest" description="Disordered" evidence="1">
    <location>
        <begin position="1"/>
        <end position="33"/>
    </location>
</feature>
<dbReference type="EMBL" id="BSYO01000019">
    <property type="protein sequence ID" value="GMH18866.1"/>
    <property type="molecule type" value="Genomic_DNA"/>
</dbReference>
<proteinExistence type="predicted"/>
<comment type="caution">
    <text evidence="2">The sequence shown here is derived from an EMBL/GenBank/DDBJ whole genome shotgun (WGS) entry which is preliminary data.</text>
</comment>
<gene>
    <name evidence="2" type="ORF">Nepgr_020707</name>
</gene>
<dbReference type="AlphaFoldDB" id="A0AAD3SXR7"/>
<reference evidence="2" key="1">
    <citation type="submission" date="2023-05" db="EMBL/GenBank/DDBJ databases">
        <title>Nepenthes gracilis genome sequencing.</title>
        <authorList>
            <person name="Fukushima K."/>
        </authorList>
    </citation>
    <scope>NUCLEOTIDE SEQUENCE</scope>
    <source>
        <strain evidence="2">SING2019-196</strain>
    </source>
</reference>
<sequence length="143" mass="16538">MAPRVRRMAEPSYGPVQEVMDEPTGPTRRTDQQQCERLDLRGNLVPRSLLENRDRCTVRGKQAEQVRQLLRARRQRPPASAARHRQFAPVFITATHPRRDDCRHYCGTSGFLMARAFHAPDVDHLVRKILSEVLFMAIYSICE</sequence>
<name>A0AAD3SXR7_NEPGR</name>
<organism evidence="2 3">
    <name type="scientific">Nepenthes gracilis</name>
    <name type="common">Slender pitcher plant</name>
    <dbReference type="NCBI Taxonomy" id="150966"/>
    <lineage>
        <taxon>Eukaryota</taxon>
        <taxon>Viridiplantae</taxon>
        <taxon>Streptophyta</taxon>
        <taxon>Embryophyta</taxon>
        <taxon>Tracheophyta</taxon>
        <taxon>Spermatophyta</taxon>
        <taxon>Magnoliopsida</taxon>
        <taxon>eudicotyledons</taxon>
        <taxon>Gunneridae</taxon>
        <taxon>Pentapetalae</taxon>
        <taxon>Caryophyllales</taxon>
        <taxon>Nepenthaceae</taxon>
        <taxon>Nepenthes</taxon>
    </lineage>
</organism>